<gene>
    <name evidence="1" type="ORF">AVDCRST_MAG93-2536</name>
</gene>
<protein>
    <submittedName>
        <fullName evidence="1">Uncharacterized protein</fullName>
    </submittedName>
</protein>
<proteinExistence type="predicted"/>
<name>A0A6J4J4P1_9CHLR</name>
<evidence type="ECO:0000313" key="1">
    <source>
        <dbReference type="EMBL" id="CAA9268842.1"/>
    </source>
</evidence>
<organism evidence="1">
    <name type="scientific">uncultured Chloroflexia bacterium</name>
    <dbReference type="NCBI Taxonomy" id="1672391"/>
    <lineage>
        <taxon>Bacteria</taxon>
        <taxon>Bacillati</taxon>
        <taxon>Chloroflexota</taxon>
        <taxon>Chloroflexia</taxon>
        <taxon>environmental samples</taxon>
    </lineage>
</organism>
<sequence>MIAAFVDRYIECRTGVEWTVNSILPAGAVIIVELPEQRHVRRFCRSTALSVALGAR</sequence>
<dbReference type="AlphaFoldDB" id="A0A6J4J4P1"/>
<reference evidence="1" key="1">
    <citation type="submission" date="2020-02" db="EMBL/GenBank/DDBJ databases">
        <authorList>
            <person name="Meier V. D."/>
        </authorList>
    </citation>
    <scope>NUCLEOTIDE SEQUENCE</scope>
    <source>
        <strain evidence="1">AVDCRST_MAG93</strain>
    </source>
</reference>
<accession>A0A6J4J4P1</accession>
<dbReference type="EMBL" id="CADCTR010000863">
    <property type="protein sequence ID" value="CAA9268842.1"/>
    <property type="molecule type" value="Genomic_DNA"/>
</dbReference>